<dbReference type="GO" id="GO:0008270">
    <property type="term" value="F:zinc ion binding"/>
    <property type="evidence" value="ECO:0007669"/>
    <property type="project" value="UniProtKB-KW"/>
</dbReference>
<dbReference type="PROSITE" id="PS50089">
    <property type="entry name" value="ZF_RING_2"/>
    <property type="match status" value="1"/>
</dbReference>
<evidence type="ECO:0000256" key="1">
    <source>
        <dbReference type="ARBA" id="ARBA00022723"/>
    </source>
</evidence>
<name>A0A0F4GLW6_9PEZI</name>
<dbReference type="PANTHER" id="PTHR15710:SF217">
    <property type="entry name" value="E3 UBIQUITIN-PROTEIN LIGASE RDUF2"/>
    <property type="match status" value="1"/>
</dbReference>
<evidence type="ECO:0000313" key="7">
    <source>
        <dbReference type="EMBL" id="KJX98238.1"/>
    </source>
</evidence>
<reference evidence="7 8" key="1">
    <citation type="submission" date="2015-03" db="EMBL/GenBank/DDBJ databases">
        <title>RNA-seq based gene annotation and comparative genomics of four Zymoseptoria species reveal species-specific pathogenicity related genes and transposable element activity.</title>
        <authorList>
            <person name="Grandaubert J."/>
            <person name="Bhattacharyya A."/>
            <person name="Stukenbrock E.H."/>
        </authorList>
    </citation>
    <scope>NUCLEOTIDE SEQUENCE [LARGE SCALE GENOMIC DNA]</scope>
    <source>
        <strain evidence="7 8">Zb18110</strain>
    </source>
</reference>
<dbReference type="SUPFAM" id="SSF57850">
    <property type="entry name" value="RING/U-box"/>
    <property type="match status" value="1"/>
</dbReference>
<dbReference type="InterPro" id="IPR001841">
    <property type="entry name" value="Znf_RING"/>
</dbReference>
<gene>
    <name evidence="7" type="ORF">TI39_contig426g00014</name>
</gene>
<evidence type="ECO:0000256" key="2">
    <source>
        <dbReference type="ARBA" id="ARBA00022771"/>
    </source>
</evidence>
<protein>
    <recommendedName>
        <fullName evidence="6">RING-type domain-containing protein</fullName>
    </recommendedName>
</protein>
<dbReference type="InterPro" id="IPR013083">
    <property type="entry name" value="Znf_RING/FYVE/PHD"/>
</dbReference>
<comment type="caution">
    <text evidence="7">The sequence shown here is derived from an EMBL/GenBank/DDBJ whole genome shotgun (WGS) entry which is preliminary data.</text>
</comment>
<organism evidence="7 8">
    <name type="scientific">Zymoseptoria brevis</name>
    <dbReference type="NCBI Taxonomy" id="1047168"/>
    <lineage>
        <taxon>Eukaryota</taxon>
        <taxon>Fungi</taxon>
        <taxon>Dikarya</taxon>
        <taxon>Ascomycota</taxon>
        <taxon>Pezizomycotina</taxon>
        <taxon>Dothideomycetes</taxon>
        <taxon>Dothideomycetidae</taxon>
        <taxon>Mycosphaerellales</taxon>
        <taxon>Mycosphaerellaceae</taxon>
        <taxon>Zymoseptoria</taxon>
    </lineage>
</organism>
<feature type="domain" description="RING-type" evidence="6">
    <location>
        <begin position="297"/>
        <end position="336"/>
    </location>
</feature>
<keyword evidence="2 4" id="KW-0863">Zinc-finger</keyword>
<evidence type="ECO:0000256" key="3">
    <source>
        <dbReference type="ARBA" id="ARBA00022833"/>
    </source>
</evidence>
<evidence type="ECO:0000256" key="5">
    <source>
        <dbReference type="SAM" id="MobiDB-lite"/>
    </source>
</evidence>
<feature type="region of interest" description="Disordered" evidence="5">
    <location>
        <begin position="1"/>
        <end position="89"/>
    </location>
</feature>
<evidence type="ECO:0000259" key="6">
    <source>
        <dbReference type="PROSITE" id="PS50089"/>
    </source>
</evidence>
<keyword evidence="8" id="KW-1185">Reference proteome</keyword>
<keyword evidence="1" id="KW-0479">Metal-binding</keyword>
<dbReference type="AlphaFoldDB" id="A0A0F4GLW6"/>
<evidence type="ECO:0000256" key="4">
    <source>
        <dbReference type="PROSITE-ProRule" id="PRU00175"/>
    </source>
</evidence>
<dbReference type="GO" id="GO:0005737">
    <property type="term" value="C:cytoplasm"/>
    <property type="evidence" value="ECO:0007669"/>
    <property type="project" value="TreeGrafter"/>
</dbReference>
<keyword evidence="3" id="KW-0862">Zinc</keyword>
<feature type="compositionally biased region" description="Polar residues" evidence="5">
    <location>
        <begin position="23"/>
        <end position="41"/>
    </location>
</feature>
<dbReference type="EMBL" id="LAFY01000418">
    <property type="protein sequence ID" value="KJX98238.1"/>
    <property type="molecule type" value="Genomic_DNA"/>
</dbReference>
<dbReference type="Pfam" id="PF13639">
    <property type="entry name" value="zf-RING_2"/>
    <property type="match status" value="1"/>
</dbReference>
<dbReference type="Gene3D" id="3.30.40.10">
    <property type="entry name" value="Zinc/RING finger domain, C3HC4 (zinc finger)"/>
    <property type="match status" value="1"/>
</dbReference>
<dbReference type="Proteomes" id="UP000033647">
    <property type="component" value="Unassembled WGS sequence"/>
</dbReference>
<dbReference type="OrthoDB" id="8062037at2759"/>
<dbReference type="GO" id="GO:0016567">
    <property type="term" value="P:protein ubiquitination"/>
    <property type="evidence" value="ECO:0007669"/>
    <property type="project" value="TreeGrafter"/>
</dbReference>
<feature type="region of interest" description="Disordered" evidence="5">
    <location>
        <begin position="106"/>
        <end position="135"/>
    </location>
</feature>
<dbReference type="GO" id="GO:0061630">
    <property type="term" value="F:ubiquitin protein ligase activity"/>
    <property type="evidence" value="ECO:0007669"/>
    <property type="project" value="TreeGrafter"/>
</dbReference>
<evidence type="ECO:0000313" key="8">
    <source>
        <dbReference type="Proteomes" id="UP000033647"/>
    </source>
</evidence>
<feature type="compositionally biased region" description="Polar residues" evidence="5">
    <location>
        <begin position="113"/>
        <end position="126"/>
    </location>
</feature>
<dbReference type="PANTHER" id="PTHR15710">
    <property type="entry name" value="E3 UBIQUITIN-PROTEIN LIGASE PRAJA"/>
    <property type="match status" value="1"/>
</dbReference>
<accession>A0A0F4GLW6</accession>
<proteinExistence type="predicted"/>
<sequence>MAPPTYEETFSDKEETLRANLADSPTINREDSTPASHTNEPSSHRPRSGSVTPMIMMCPPSNQPARAPGTSPAPRMQNGGHPESRTSTEPILSSRALQAPGMQMEVQLHASRPQRSPVHNSSSSGDAQRLGEPVSLRRTAFRIQRRSSTGTYPGNMSEVPQSRSHLPRFDRRVAEVGPATASLLENYPLNEERFYYNVRATAAINATAAAHLYLLPGNVPNMVLDGMLPTTHGSHNIRGSLYPHSSSPGQILASIPVVHISAASVAAEYTSDDNPGEHAATTSTTLNRRQKAMADDCLVCAEEGSWVGFETGCKHIACDECMVEWLKEHRKCPFCRRDVVHEEVKLIVVREKDTDEKDGPIS</sequence>